<evidence type="ECO:0000256" key="7">
    <source>
        <dbReference type="ARBA" id="ARBA00023121"/>
    </source>
</evidence>
<feature type="compositionally biased region" description="Low complexity" evidence="9">
    <location>
        <begin position="700"/>
        <end position="720"/>
    </location>
</feature>
<dbReference type="Gene3D" id="2.30.29.30">
    <property type="entry name" value="Pleckstrin-homology domain (PH domain)/Phosphotyrosine-binding domain (PTB)"/>
    <property type="match status" value="1"/>
</dbReference>
<evidence type="ECO:0000256" key="5">
    <source>
        <dbReference type="ARBA" id="ARBA00022989"/>
    </source>
</evidence>
<feature type="compositionally biased region" description="Polar residues" evidence="9">
    <location>
        <begin position="202"/>
        <end position="214"/>
    </location>
</feature>
<dbReference type="PANTHER" id="PTHR13466">
    <property type="entry name" value="TEX2 PROTEIN-RELATED"/>
    <property type="match status" value="1"/>
</dbReference>
<dbReference type="GO" id="GO:0005789">
    <property type="term" value="C:endoplasmic reticulum membrane"/>
    <property type="evidence" value="ECO:0007669"/>
    <property type="project" value="UniProtKB-SubCell"/>
</dbReference>
<organism evidence="12">
    <name type="scientific">Absidia glauca</name>
    <name type="common">Pin mould</name>
    <dbReference type="NCBI Taxonomy" id="4829"/>
    <lineage>
        <taxon>Eukaryota</taxon>
        <taxon>Fungi</taxon>
        <taxon>Fungi incertae sedis</taxon>
        <taxon>Mucoromycota</taxon>
        <taxon>Mucoromycotina</taxon>
        <taxon>Mucoromycetes</taxon>
        <taxon>Mucorales</taxon>
        <taxon>Cunninghamellaceae</taxon>
        <taxon>Absidia</taxon>
    </lineage>
</organism>
<dbReference type="SMART" id="SM00233">
    <property type="entry name" value="PH"/>
    <property type="match status" value="1"/>
</dbReference>
<dbReference type="GO" id="GO:0032865">
    <property type="term" value="C:ERMES complex"/>
    <property type="evidence" value="ECO:0007669"/>
    <property type="project" value="TreeGrafter"/>
</dbReference>
<keyword evidence="6" id="KW-0445">Lipid transport</keyword>
<feature type="compositionally biased region" description="Low complexity" evidence="9">
    <location>
        <begin position="660"/>
        <end position="685"/>
    </location>
</feature>
<keyword evidence="5 10" id="KW-1133">Transmembrane helix</keyword>
<evidence type="ECO:0000256" key="9">
    <source>
        <dbReference type="SAM" id="MobiDB-lite"/>
    </source>
</evidence>
<evidence type="ECO:0000256" key="3">
    <source>
        <dbReference type="ARBA" id="ARBA00022692"/>
    </source>
</evidence>
<dbReference type="PROSITE" id="PS51847">
    <property type="entry name" value="SMP"/>
    <property type="match status" value="1"/>
</dbReference>
<dbReference type="GO" id="GO:0008289">
    <property type="term" value="F:lipid binding"/>
    <property type="evidence" value="ECO:0007669"/>
    <property type="project" value="UniProtKB-KW"/>
</dbReference>
<evidence type="ECO:0000313" key="12">
    <source>
        <dbReference type="EMBL" id="SAM00147.1"/>
    </source>
</evidence>
<dbReference type="Proteomes" id="UP000078561">
    <property type="component" value="Unassembled WGS sequence"/>
</dbReference>
<dbReference type="GO" id="GO:0015914">
    <property type="term" value="P:phospholipid transport"/>
    <property type="evidence" value="ECO:0007669"/>
    <property type="project" value="TreeGrafter"/>
</dbReference>
<evidence type="ECO:0000256" key="10">
    <source>
        <dbReference type="SAM" id="Phobius"/>
    </source>
</evidence>
<keyword evidence="2" id="KW-0813">Transport</keyword>
<dbReference type="STRING" id="4829.A0A168NAI9"/>
<sequence>MIGYLLGGLTLFPFMLAIYVYLPSFTYLHHLYKRLVKPHGSTTTTSSSTEVIDEKSKTTSSPLYKIGWLRMTQGTPPTISLKKPSQRPYFAVLKYHTLYLYDSEQQLDCQQVLALQHYKVGMYPPDIQDAELFSRPYWIQLTSLIDDNDDDNDDNDDDNEGDDNDHDSGNGSDRSTNSDKSSDSSDSDNNSKDNIDGDSFKQRQQQGNTKSAIRPKSSSIYLHCHLCTEKEDWYQLLMQASGRPRVPVPMGSLQPLIQRIHGDGDQLELQWFNALLGRLFLGIHQTERFRQSVWTKVMTKVDKINARRPPFLGQIHVRAVDIGGNLPLITRPRLVGLTPQGECQLEAMIDYQGADLHLEIATVLQWSYSDRLPPLTMDIVLRVTLQSLKGKVKMLIKPPPCNRLWYGFEGLPEMTWHIAPLVWETKVGHSMVVKAIIKHLEEVFRDTMVLPHMDDLTFFDAEGLGGVYQEEGDQDETKDHSSQGADDDSDNGDSSNTNTNHTNNNTSGSGSNSIRERQPSNDTGDLQIDKKYRRRTTLPQLHSSTKSQPPLKKTSLSSVTSSPASYQHQESDAKKETKKKNRIDQLKARKKTKRTDTSADSIKSNSSSTKKKSHGKKSKQQEDMKLLSTARSFPELISAHNSYTTSITPPTVPMATKQQPSLVSSSSTSTSCTSSPPLPALSTSPNDSITSHRLSPPDPLYLSTSSSTTTTATEVSSSPPGLRPRRSFANLGQQKTSASTAVSQVNTAAGQFLGKQPL</sequence>
<feature type="domain" description="SMP-LTD" evidence="11">
    <location>
        <begin position="265"/>
        <end position="459"/>
    </location>
</feature>
<protein>
    <recommendedName>
        <fullName evidence="11">SMP-LTD domain-containing protein</fullName>
    </recommendedName>
</protein>
<feature type="compositionally biased region" description="Basic residues" evidence="9">
    <location>
        <begin position="609"/>
        <end position="618"/>
    </location>
</feature>
<dbReference type="EMBL" id="LT553140">
    <property type="protein sequence ID" value="SAM00147.1"/>
    <property type="molecule type" value="Genomic_DNA"/>
</dbReference>
<evidence type="ECO:0000256" key="2">
    <source>
        <dbReference type="ARBA" id="ARBA00022448"/>
    </source>
</evidence>
<keyword evidence="4" id="KW-0256">Endoplasmic reticulum</keyword>
<reference evidence="12" key="1">
    <citation type="submission" date="2016-04" db="EMBL/GenBank/DDBJ databases">
        <authorList>
            <person name="Evans L.H."/>
            <person name="Alamgir A."/>
            <person name="Owens N."/>
            <person name="Weber N.D."/>
            <person name="Virtaneva K."/>
            <person name="Barbian K."/>
            <person name="Babar A."/>
            <person name="Rosenke K."/>
        </authorList>
    </citation>
    <scope>NUCLEOTIDE SEQUENCE [LARGE SCALE GENOMIC DNA]</scope>
    <source>
        <strain evidence="12">CBS 101.48</strain>
    </source>
</reference>
<dbReference type="InterPro" id="IPR019411">
    <property type="entry name" value="MMM1_dom"/>
</dbReference>
<feature type="compositionally biased region" description="Acidic residues" evidence="9">
    <location>
        <begin position="146"/>
        <end position="165"/>
    </location>
</feature>
<dbReference type="AlphaFoldDB" id="A0A168NAI9"/>
<dbReference type="InterPro" id="IPR031468">
    <property type="entry name" value="SMP_LBD"/>
</dbReference>
<dbReference type="InterPro" id="IPR001849">
    <property type="entry name" value="PH_domain"/>
</dbReference>
<evidence type="ECO:0000256" key="4">
    <source>
        <dbReference type="ARBA" id="ARBA00022824"/>
    </source>
</evidence>
<dbReference type="InterPro" id="IPR011993">
    <property type="entry name" value="PH-like_dom_sf"/>
</dbReference>
<dbReference type="CDD" id="cd21675">
    <property type="entry name" value="SMP_TEX2"/>
    <property type="match status" value="1"/>
</dbReference>
<dbReference type="OrthoDB" id="26740at2759"/>
<evidence type="ECO:0000259" key="11">
    <source>
        <dbReference type="PROSITE" id="PS51847"/>
    </source>
</evidence>
<evidence type="ECO:0000256" key="1">
    <source>
        <dbReference type="ARBA" id="ARBA00004586"/>
    </source>
</evidence>
<dbReference type="Pfam" id="PF10296">
    <property type="entry name" value="MMM1"/>
    <property type="match status" value="1"/>
</dbReference>
<feature type="compositionally biased region" description="Low complexity" evidence="9">
    <location>
        <begin position="550"/>
        <end position="565"/>
    </location>
</feature>
<accession>A0A168NAI9</accession>
<keyword evidence="3 10" id="KW-0812">Transmembrane</keyword>
<feature type="transmembrane region" description="Helical" evidence="10">
    <location>
        <begin position="6"/>
        <end position="28"/>
    </location>
</feature>
<dbReference type="GO" id="GO:1990456">
    <property type="term" value="P:mitochondrion-endoplasmic reticulum membrane tethering"/>
    <property type="evidence" value="ECO:0007669"/>
    <property type="project" value="TreeGrafter"/>
</dbReference>
<keyword evidence="13" id="KW-1185">Reference proteome</keyword>
<dbReference type="InParanoid" id="A0A168NAI9"/>
<dbReference type="SUPFAM" id="SSF50729">
    <property type="entry name" value="PH domain-like"/>
    <property type="match status" value="1"/>
</dbReference>
<evidence type="ECO:0000313" key="13">
    <source>
        <dbReference type="Proteomes" id="UP000078561"/>
    </source>
</evidence>
<feature type="region of interest" description="Disordered" evidence="9">
    <location>
        <begin position="145"/>
        <end position="214"/>
    </location>
</feature>
<feature type="region of interest" description="Disordered" evidence="9">
    <location>
        <begin position="471"/>
        <end position="623"/>
    </location>
</feature>
<feature type="compositionally biased region" description="Basic and acidic residues" evidence="9">
    <location>
        <begin position="176"/>
        <end position="201"/>
    </location>
</feature>
<dbReference type="PANTHER" id="PTHR13466:SF19">
    <property type="entry name" value="NUCLEUS-VACUOLE JUNCTION PROTEIN 2"/>
    <property type="match status" value="1"/>
</dbReference>
<feature type="compositionally biased region" description="Polar residues" evidence="9">
    <location>
        <begin position="730"/>
        <end position="742"/>
    </location>
</feature>
<gene>
    <name evidence="12" type="primary">ABSGL_05822.1 scaffold 7482</name>
</gene>
<feature type="region of interest" description="Disordered" evidence="9">
    <location>
        <begin position="643"/>
        <end position="742"/>
    </location>
</feature>
<dbReference type="OMA" id="DSAMEND"/>
<evidence type="ECO:0000256" key="6">
    <source>
        <dbReference type="ARBA" id="ARBA00023055"/>
    </source>
</evidence>
<feature type="compositionally biased region" description="Polar residues" evidence="9">
    <location>
        <begin position="537"/>
        <end position="548"/>
    </location>
</feature>
<evidence type="ECO:0000256" key="8">
    <source>
        <dbReference type="ARBA" id="ARBA00023136"/>
    </source>
</evidence>
<keyword evidence="8 10" id="KW-0472">Membrane</keyword>
<keyword evidence="7" id="KW-0446">Lipid-binding</keyword>
<proteinExistence type="predicted"/>
<name>A0A168NAI9_ABSGL</name>
<comment type="subcellular location">
    <subcellularLocation>
        <location evidence="1">Endoplasmic reticulum membrane</location>
    </subcellularLocation>
</comment>
<feature type="compositionally biased region" description="Low complexity" evidence="9">
    <location>
        <begin position="492"/>
        <end position="513"/>
    </location>
</feature>